<evidence type="ECO:0000313" key="8">
    <source>
        <dbReference type="EMBL" id="PLV16769.1"/>
    </source>
</evidence>
<dbReference type="InterPro" id="IPR025662">
    <property type="entry name" value="Sigma_54_int_dom_ATP-bd_1"/>
</dbReference>
<dbReference type="Gene3D" id="3.30.450.20">
    <property type="entry name" value="PAS domain"/>
    <property type="match status" value="1"/>
</dbReference>
<dbReference type="Gene3D" id="1.10.8.60">
    <property type="match status" value="1"/>
</dbReference>
<reference evidence="8 9" key="1">
    <citation type="submission" date="2017-12" db="EMBL/GenBank/DDBJ databases">
        <title>Detection of the carbapenemase gene blaVIM-5 in members of the Pseudomonas putida group isolated from polluted Nigerian wetlands.</title>
        <authorList>
            <person name="Adelowo O."/>
            <person name="Vollmers J."/>
            <person name="Maeusezahl I."/>
            <person name="Kaster A.-K."/>
            <person name="Mueller J.A."/>
        </authorList>
    </citation>
    <scope>NUCLEOTIDE SEQUENCE [LARGE SCALE GENOMIC DNA]</scope>
    <source>
        <strain evidence="8 9">MR69</strain>
    </source>
</reference>
<dbReference type="InterPro" id="IPR000014">
    <property type="entry name" value="PAS"/>
</dbReference>
<dbReference type="InterPro" id="IPR025944">
    <property type="entry name" value="Sigma_54_int_dom_CS"/>
</dbReference>
<dbReference type="SUPFAM" id="SSF52540">
    <property type="entry name" value="P-loop containing nucleoside triphosphate hydrolases"/>
    <property type="match status" value="1"/>
</dbReference>
<name>A0ABX4U6I8_PSEDL</name>
<dbReference type="PROSITE" id="PS00675">
    <property type="entry name" value="SIGMA54_INTERACT_1"/>
    <property type="match status" value="1"/>
</dbReference>
<feature type="domain" description="PAS" evidence="7">
    <location>
        <begin position="203"/>
        <end position="248"/>
    </location>
</feature>
<evidence type="ECO:0000256" key="3">
    <source>
        <dbReference type="ARBA" id="ARBA00022840"/>
    </source>
</evidence>
<dbReference type="Pfam" id="PF06506">
    <property type="entry name" value="PrpR_N"/>
    <property type="match status" value="1"/>
</dbReference>
<dbReference type="InterPro" id="IPR002197">
    <property type="entry name" value="HTH_Fis"/>
</dbReference>
<dbReference type="SMART" id="SM00382">
    <property type="entry name" value="AAA"/>
    <property type="match status" value="1"/>
</dbReference>
<proteinExistence type="predicted"/>
<dbReference type="Gene3D" id="1.10.10.60">
    <property type="entry name" value="Homeodomain-like"/>
    <property type="match status" value="1"/>
</dbReference>
<dbReference type="PROSITE" id="PS50112">
    <property type="entry name" value="PAS"/>
    <property type="match status" value="1"/>
</dbReference>
<dbReference type="RefSeq" id="WP_085588625.1">
    <property type="nucleotide sequence ID" value="NZ_PJCJ01000001.1"/>
</dbReference>
<evidence type="ECO:0000256" key="5">
    <source>
        <dbReference type="ARBA" id="ARBA00023163"/>
    </source>
</evidence>
<gene>
    <name evidence="8" type="primary">prpR</name>
    <name evidence="8" type="ORF">CXG47_01075</name>
</gene>
<dbReference type="SUPFAM" id="SSF46689">
    <property type="entry name" value="Homeodomain-like"/>
    <property type="match status" value="1"/>
</dbReference>
<keyword evidence="1" id="KW-0547">Nucleotide-binding</keyword>
<keyword evidence="5" id="KW-0804">Transcription</keyword>
<dbReference type="InterPro" id="IPR010524">
    <property type="entry name" value="Sig_transdc_resp-reg_PrpR_N"/>
</dbReference>
<dbReference type="SMART" id="SM00091">
    <property type="entry name" value="PAS"/>
    <property type="match status" value="1"/>
</dbReference>
<protein>
    <submittedName>
        <fullName evidence="8">Propionate catabolism operon regulatory protein PrpR</fullName>
    </submittedName>
</protein>
<dbReference type="SUPFAM" id="SSF159800">
    <property type="entry name" value="PrpR receptor domain-like"/>
    <property type="match status" value="1"/>
</dbReference>
<accession>A0ABX4U6I8</accession>
<dbReference type="PROSITE" id="PS00688">
    <property type="entry name" value="SIGMA54_INTERACT_3"/>
    <property type="match status" value="1"/>
</dbReference>
<keyword evidence="9" id="KW-1185">Reference proteome</keyword>
<dbReference type="EMBL" id="PJCJ01000001">
    <property type="protein sequence ID" value="PLV16769.1"/>
    <property type="molecule type" value="Genomic_DNA"/>
</dbReference>
<dbReference type="CDD" id="cd00130">
    <property type="entry name" value="PAS"/>
    <property type="match status" value="1"/>
</dbReference>
<organism evidence="8 9">
    <name type="scientific">Pseudomonas plecoglossicida</name>
    <dbReference type="NCBI Taxonomy" id="70775"/>
    <lineage>
        <taxon>Bacteria</taxon>
        <taxon>Pseudomonadati</taxon>
        <taxon>Pseudomonadota</taxon>
        <taxon>Gammaproteobacteria</taxon>
        <taxon>Pseudomonadales</taxon>
        <taxon>Pseudomonadaceae</taxon>
        <taxon>Pseudomonas</taxon>
    </lineage>
</organism>
<dbReference type="PANTHER" id="PTHR32071">
    <property type="entry name" value="TRANSCRIPTIONAL REGULATORY PROTEIN"/>
    <property type="match status" value="1"/>
</dbReference>
<dbReference type="PRINTS" id="PR01590">
    <property type="entry name" value="HTHFIS"/>
</dbReference>
<keyword evidence="2" id="KW-0418">Kinase</keyword>
<dbReference type="Gene3D" id="3.40.50.300">
    <property type="entry name" value="P-loop containing nucleotide triphosphate hydrolases"/>
    <property type="match status" value="1"/>
</dbReference>
<dbReference type="InterPro" id="IPR002078">
    <property type="entry name" value="Sigma_54_int"/>
</dbReference>
<dbReference type="InterPro" id="IPR003593">
    <property type="entry name" value="AAA+_ATPase"/>
</dbReference>
<dbReference type="Gene3D" id="3.40.50.2300">
    <property type="match status" value="1"/>
</dbReference>
<dbReference type="Pfam" id="PF25601">
    <property type="entry name" value="AAA_lid_14"/>
    <property type="match status" value="1"/>
</dbReference>
<dbReference type="CDD" id="cd00009">
    <property type="entry name" value="AAA"/>
    <property type="match status" value="1"/>
</dbReference>
<keyword evidence="3" id="KW-0067">ATP-binding</keyword>
<evidence type="ECO:0000259" key="6">
    <source>
        <dbReference type="PROSITE" id="PS50045"/>
    </source>
</evidence>
<dbReference type="Pfam" id="PF08448">
    <property type="entry name" value="PAS_4"/>
    <property type="match status" value="1"/>
</dbReference>
<sequence length="652" mass="71654">MDAFASQVVVLISHLQRPSQRSRLAQVVKGLTADYPDTHIEVLDTSVVEALQTARELEQAGKVDVFVCAGATAAYLRKHLTRPVLAMRVGSGDLLRALGQAREHSSQVAVLSYNHINHDLQAMAALFTVQVQQAAYTSLEGARQAVEQVAELGCRSIIGSSTVVELAEQAGLHGVLSLSEDTVRKALEEALGILDSQRIEIAKRRHLNAVLQHIPAGVAAVDNQGVVQSLNPALAQLLEMPVSAALGRPLQQLCPDLDLQQALQDGTGEENRVMRLGSHAVVSNLLPILENGERTGLVLTCQDITAVQRADQRIRSTRRPGAFTARYRLDQLEGNSTANREMLQLARRFATSHSTILITGESGTGKELLAQGIHNESPRRQGPFVAINCAAFPESLLESELFGYEEGAFSGSRKGGKPGLIEAAHRGTLFLDEIGDMPVSLQTRLLRVLQEREVLRLGGTEPITIDVRIIAATHQDLRAAMEDGAFRTDLYYRLNILRLQTTPLRERPEDIAMICRGISQRLLVQGQPPGAADIVIALQPYLVRHVWPGNVRELENVIERAMLSAGELLREHGLDEQYLTRVLPELCEDPQPQQPPAREAPSRETDLNMIGRAAQLRHVQETLESCQGNLDEAARRLGISRTTLWRRLRSSR</sequence>
<dbReference type="PANTHER" id="PTHR32071:SF81">
    <property type="entry name" value="PROPIONATE CATABOLISM OPERON REGULATORY PROTEIN"/>
    <property type="match status" value="1"/>
</dbReference>
<evidence type="ECO:0000256" key="2">
    <source>
        <dbReference type="ARBA" id="ARBA00022777"/>
    </source>
</evidence>
<comment type="caution">
    <text evidence="8">The sequence shown here is derived from an EMBL/GenBank/DDBJ whole genome shotgun (WGS) entry which is preliminary data.</text>
</comment>
<evidence type="ECO:0000256" key="1">
    <source>
        <dbReference type="ARBA" id="ARBA00022741"/>
    </source>
</evidence>
<dbReference type="InterPro" id="IPR058031">
    <property type="entry name" value="AAA_lid_NorR"/>
</dbReference>
<dbReference type="InterPro" id="IPR027417">
    <property type="entry name" value="P-loop_NTPase"/>
</dbReference>
<dbReference type="Gene3D" id="3.40.50.10660">
    <property type="entry name" value="PrpR receptor domain-like"/>
    <property type="match status" value="1"/>
</dbReference>
<dbReference type="Pfam" id="PF00158">
    <property type="entry name" value="Sigma54_activat"/>
    <property type="match status" value="1"/>
</dbReference>
<dbReference type="Pfam" id="PF02954">
    <property type="entry name" value="HTH_8"/>
    <property type="match status" value="1"/>
</dbReference>
<dbReference type="InterPro" id="IPR012704">
    <property type="entry name" value="Sig_transdc_resp-reg_PrpR"/>
</dbReference>
<dbReference type="NCBIfam" id="TIGR02329">
    <property type="entry name" value="propionate_PrpR"/>
    <property type="match status" value="1"/>
</dbReference>
<dbReference type="InterPro" id="IPR009057">
    <property type="entry name" value="Homeodomain-like_sf"/>
</dbReference>
<keyword evidence="4" id="KW-0805">Transcription regulation</keyword>
<dbReference type="InterPro" id="IPR013656">
    <property type="entry name" value="PAS_4"/>
</dbReference>
<evidence type="ECO:0000256" key="4">
    <source>
        <dbReference type="ARBA" id="ARBA00023015"/>
    </source>
</evidence>
<feature type="domain" description="Sigma-54 factor interaction" evidence="6">
    <location>
        <begin position="332"/>
        <end position="563"/>
    </location>
</feature>
<keyword evidence="2" id="KW-0808">Transferase</keyword>
<dbReference type="PROSITE" id="PS50045">
    <property type="entry name" value="SIGMA54_INTERACT_4"/>
    <property type="match status" value="1"/>
</dbReference>
<evidence type="ECO:0000313" key="9">
    <source>
        <dbReference type="Proteomes" id="UP000234744"/>
    </source>
</evidence>
<dbReference type="Proteomes" id="UP000234744">
    <property type="component" value="Unassembled WGS sequence"/>
</dbReference>
<dbReference type="NCBIfam" id="TIGR00229">
    <property type="entry name" value="sensory_box"/>
    <property type="match status" value="1"/>
</dbReference>
<dbReference type="InterPro" id="IPR035965">
    <property type="entry name" value="PAS-like_dom_sf"/>
</dbReference>
<evidence type="ECO:0000259" key="7">
    <source>
        <dbReference type="PROSITE" id="PS50112"/>
    </source>
</evidence>
<dbReference type="SUPFAM" id="SSF55785">
    <property type="entry name" value="PYP-like sensor domain (PAS domain)"/>
    <property type="match status" value="1"/>
</dbReference>